<feature type="chain" id="PRO_5018249988" evidence="1">
    <location>
        <begin position="27"/>
        <end position="209"/>
    </location>
</feature>
<dbReference type="PROSITE" id="PS51257">
    <property type="entry name" value="PROKAR_LIPOPROTEIN"/>
    <property type="match status" value="1"/>
</dbReference>
<evidence type="ECO:0000313" key="3">
    <source>
        <dbReference type="Proteomes" id="UP000274391"/>
    </source>
</evidence>
<dbReference type="RefSeq" id="WP_124969971.1">
    <property type="nucleotide sequence ID" value="NZ_RQVS01000003.1"/>
</dbReference>
<accession>A0A3P3W203</accession>
<dbReference type="Proteomes" id="UP000274391">
    <property type="component" value="Unassembled WGS sequence"/>
</dbReference>
<feature type="signal peptide" evidence="1">
    <location>
        <begin position="1"/>
        <end position="26"/>
    </location>
</feature>
<comment type="caution">
    <text evidence="2">The sequence shown here is derived from an EMBL/GenBank/DDBJ whole genome shotgun (WGS) entry which is preliminary data.</text>
</comment>
<proteinExistence type="predicted"/>
<keyword evidence="1" id="KW-0732">Signal</keyword>
<keyword evidence="3" id="KW-1185">Reference proteome</keyword>
<gene>
    <name evidence="2" type="ORF">EG850_03435</name>
</gene>
<reference evidence="2 3" key="1">
    <citation type="submission" date="2018-11" db="EMBL/GenBank/DDBJ databases">
        <title>YIM 102482-1 draft genome.</title>
        <authorList>
            <person name="Li G."/>
            <person name="Jiang Y."/>
        </authorList>
    </citation>
    <scope>NUCLEOTIDE SEQUENCE [LARGE SCALE GENOMIC DNA]</scope>
    <source>
        <strain evidence="2 3">YIM 102482-1</strain>
    </source>
</reference>
<dbReference type="EMBL" id="RQVS01000003">
    <property type="protein sequence ID" value="RRJ87916.1"/>
    <property type="molecule type" value="Genomic_DNA"/>
</dbReference>
<evidence type="ECO:0000313" key="2">
    <source>
        <dbReference type="EMBL" id="RRJ87916.1"/>
    </source>
</evidence>
<name>A0A3P3W203_9MICO</name>
<dbReference type="AlphaFoldDB" id="A0A3P3W203"/>
<sequence>MSRRSLLLPLTTLAASALLLSGCAGGGSDRDGSNNSEVIAAARTADVTTPGSIVAFGEPARFVIGSDATGRFEVVINAPTAGDDAWYAGQQIFDDHIASGGSLAIVTYTITALDDAAAAVTNSKIDVSPYGYEGDGINGIGTGYGVNERGVDECLAHDPATPLAVGESATGCLPLLVDLPKGELPPLVGMRGDGDFAIYDSVYWDAGEQ</sequence>
<organism evidence="2 3">
    <name type="scientific">Gulosibacter macacae</name>
    <dbReference type="NCBI Taxonomy" id="2488791"/>
    <lineage>
        <taxon>Bacteria</taxon>
        <taxon>Bacillati</taxon>
        <taxon>Actinomycetota</taxon>
        <taxon>Actinomycetes</taxon>
        <taxon>Micrococcales</taxon>
        <taxon>Microbacteriaceae</taxon>
        <taxon>Gulosibacter</taxon>
    </lineage>
</organism>
<protein>
    <submittedName>
        <fullName evidence="2">Uncharacterized protein</fullName>
    </submittedName>
</protein>
<evidence type="ECO:0000256" key="1">
    <source>
        <dbReference type="SAM" id="SignalP"/>
    </source>
</evidence>